<dbReference type="AlphaFoldDB" id="A0A8S4C1Y7"/>
<feature type="binding site" evidence="4">
    <location>
        <position position="204"/>
    </location>
    <ligand>
        <name>a divalent metal cation</name>
        <dbReference type="ChEBI" id="CHEBI:60240"/>
        <label>1</label>
    </ligand>
</feature>
<feature type="binding site" evidence="4">
    <location>
        <position position="92"/>
    </location>
    <ligand>
        <name>a divalent metal cation</name>
        <dbReference type="ChEBI" id="CHEBI:60240"/>
        <label>1</label>
    </ligand>
</feature>
<dbReference type="SUPFAM" id="SSF51556">
    <property type="entry name" value="Metallo-dependent hydrolases"/>
    <property type="match status" value="1"/>
</dbReference>
<dbReference type="GO" id="GO:0016788">
    <property type="term" value="F:hydrolase activity, acting on ester bonds"/>
    <property type="evidence" value="ECO:0007669"/>
    <property type="project" value="InterPro"/>
</dbReference>
<dbReference type="Gene3D" id="3.20.20.140">
    <property type="entry name" value="Metal-dependent hydrolases"/>
    <property type="match status" value="1"/>
</dbReference>
<organism evidence="5 6">
    <name type="scientific">Hyalomma marginatum</name>
    <dbReference type="NCBI Taxonomy" id="34627"/>
    <lineage>
        <taxon>Eukaryota</taxon>
        <taxon>Metazoa</taxon>
        <taxon>Ecdysozoa</taxon>
        <taxon>Arthropoda</taxon>
        <taxon>Chelicerata</taxon>
        <taxon>Arachnida</taxon>
        <taxon>Acari</taxon>
        <taxon>Parasitiformes</taxon>
        <taxon>Ixodida</taxon>
        <taxon>Ixodoidea</taxon>
        <taxon>Ixodidae</taxon>
        <taxon>Hyalomminae</taxon>
        <taxon>Hyalomma</taxon>
    </lineage>
</organism>
<comment type="caution">
    <text evidence="5">The sequence shown here is derived from an EMBL/GenBank/DDBJ whole genome shotgun (WGS) entry which is preliminary data.</text>
</comment>
<keyword evidence="3" id="KW-0378">Hydrolase</keyword>
<protein>
    <submittedName>
        <fullName evidence="5">TatD family deoxyribonuclease</fullName>
    </submittedName>
</protein>
<accession>A0A8S4C1Y7</accession>
<dbReference type="FunFam" id="3.20.20.140:FF:000005">
    <property type="entry name" value="TatD family hydrolase"/>
    <property type="match status" value="1"/>
</dbReference>
<keyword evidence="2 4" id="KW-0479">Metal-binding</keyword>
<reference evidence="5" key="1">
    <citation type="submission" date="2021-06" db="EMBL/GenBank/DDBJ databases">
        <authorList>
            <person name="Nardi T."/>
            <person name="Nardi T."/>
        </authorList>
    </citation>
    <scope>NUCLEOTIDE SEQUENCE</scope>
</reference>
<feature type="binding site" evidence="4">
    <location>
        <position position="6"/>
    </location>
    <ligand>
        <name>a divalent metal cation</name>
        <dbReference type="ChEBI" id="CHEBI:60240"/>
        <label>1</label>
    </ligand>
</feature>
<dbReference type="Proteomes" id="UP000837675">
    <property type="component" value="Unassembled WGS sequence"/>
</dbReference>
<dbReference type="PROSITE" id="PS01137">
    <property type="entry name" value="TATD_1"/>
    <property type="match status" value="1"/>
</dbReference>
<feature type="binding site" evidence="4">
    <location>
        <position position="154"/>
    </location>
    <ligand>
        <name>a divalent metal cation</name>
        <dbReference type="ChEBI" id="CHEBI:60240"/>
        <label>2</label>
    </ligand>
</feature>
<dbReference type="PANTHER" id="PTHR46124:SF2">
    <property type="entry name" value="D-AMINOACYL-TRNA DEACYLASE"/>
    <property type="match status" value="1"/>
</dbReference>
<dbReference type="Pfam" id="PF01026">
    <property type="entry name" value="TatD_DNase"/>
    <property type="match status" value="1"/>
</dbReference>
<dbReference type="InterPro" id="IPR001130">
    <property type="entry name" value="TatD-like"/>
</dbReference>
<evidence type="ECO:0000313" key="6">
    <source>
        <dbReference type="Proteomes" id="UP000837675"/>
    </source>
</evidence>
<evidence type="ECO:0000256" key="3">
    <source>
        <dbReference type="ARBA" id="ARBA00022801"/>
    </source>
</evidence>
<dbReference type="EMBL" id="CAJVAF010000334">
    <property type="protein sequence ID" value="CAG7598450.1"/>
    <property type="molecule type" value="Genomic_DNA"/>
</dbReference>
<dbReference type="PIRSF" id="PIRSF005902">
    <property type="entry name" value="DNase_TatD"/>
    <property type="match status" value="1"/>
</dbReference>
<evidence type="ECO:0000256" key="1">
    <source>
        <dbReference type="ARBA" id="ARBA00009275"/>
    </source>
</evidence>
<evidence type="ECO:0000256" key="2">
    <source>
        <dbReference type="ARBA" id="ARBA00022723"/>
    </source>
</evidence>
<dbReference type="NCBIfam" id="TIGR00010">
    <property type="entry name" value="YchF/TatD family DNA exonuclease"/>
    <property type="match status" value="1"/>
</dbReference>
<evidence type="ECO:0000313" key="5">
    <source>
        <dbReference type="EMBL" id="CAG7598450.1"/>
    </source>
</evidence>
<evidence type="ECO:0000256" key="4">
    <source>
        <dbReference type="PIRSR" id="PIRSR005902-1"/>
    </source>
</evidence>
<feature type="binding site" evidence="4">
    <location>
        <position position="128"/>
    </location>
    <ligand>
        <name>a divalent metal cation</name>
        <dbReference type="ChEBI" id="CHEBI:60240"/>
        <label>2</label>
    </ligand>
</feature>
<dbReference type="CDD" id="cd01310">
    <property type="entry name" value="TatD_DNAse"/>
    <property type="match status" value="1"/>
</dbReference>
<comment type="similarity">
    <text evidence="1">Belongs to the metallo-dependent hydrolases superfamily. TatD-type hydrolase family.</text>
</comment>
<dbReference type="InterPro" id="IPR018228">
    <property type="entry name" value="DNase_TatD-rel_CS"/>
</dbReference>
<dbReference type="GO" id="GO:0004536">
    <property type="term" value="F:DNA nuclease activity"/>
    <property type="evidence" value="ECO:0007669"/>
    <property type="project" value="InterPro"/>
</dbReference>
<dbReference type="PROSITE" id="PS01090">
    <property type="entry name" value="TATD_2"/>
    <property type="match status" value="1"/>
</dbReference>
<proteinExistence type="inferred from homology"/>
<keyword evidence="6" id="KW-1185">Reference proteome</keyword>
<dbReference type="PANTHER" id="PTHR46124">
    <property type="entry name" value="D-AMINOACYL-TRNA DEACYLASE"/>
    <property type="match status" value="1"/>
</dbReference>
<feature type="binding site" evidence="4">
    <location>
        <position position="8"/>
    </location>
    <ligand>
        <name>a divalent metal cation</name>
        <dbReference type="ChEBI" id="CHEBI:60240"/>
        <label>1</label>
    </ligand>
</feature>
<dbReference type="GO" id="GO:0046872">
    <property type="term" value="F:metal ion binding"/>
    <property type="evidence" value="ECO:0007669"/>
    <property type="project" value="UniProtKB-KW"/>
</dbReference>
<dbReference type="InterPro" id="IPR032466">
    <property type="entry name" value="Metal_Hydrolase"/>
</dbReference>
<gene>
    <name evidence="5" type="ORF">MHYMCMPASI_01017</name>
</gene>
<dbReference type="InterPro" id="IPR015991">
    <property type="entry name" value="TatD/YcfH-like"/>
</dbReference>
<sequence length="258" mass="29209">MLVDSHCHLDFEELNKDLELVVQRALKLDVTILQTICTQISKFKFIYEIAERYGNIYCSVGNHPLYLKEEGVVECTSILEFCQLSKVIGIGETGLDYYHPDFDKLSQKKSFIEHIKASQVSGLPIIIHTRSADDDTVGILKEQMQEKSFTGVIHCFTANRGLANACIDMGLYISASGILTFRNATDIQQTFKELPEDRIIIETDAPFLAPSPFRGKINEPSYLTHTALFLANLRTKSFQEIAKIITDNFFRLFTKAGR</sequence>
<name>A0A8S4C1Y7_9ACAR</name>